<dbReference type="Pfam" id="PF01370">
    <property type="entry name" value="Epimerase"/>
    <property type="match status" value="1"/>
</dbReference>
<dbReference type="InterPro" id="IPR001509">
    <property type="entry name" value="Epimerase_deHydtase"/>
</dbReference>
<evidence type="ECO:0000313" key="6">
    <source>
        <dbReference type="EMBL" id="KLU04725.1"/>
    </source>
</evidence>
<dbReference type="PANTHER" id="PTHR43078">
    <property type="entry name" value="UDP-GLUCURONIC ACID DECARBOXYLASE-RELATED"/>
    <property type="match status" value="1"/>
</dbReference>
<protein>
    <submittedName>
        <fullName evidence="6">dTDP-glucose 4,6-dehydratase</fullName>
        <ecNumber evidence="6">4.2.1.46</ecNumber>
    </submittedName>
</protein>
<evidence type="ECO:0000256" key="4">
    <source>
        <dbReference type="ARBA" id="ARBA00023239"/>
    </source>
</evidence>
<accession>A0A0J1BDW2</accession>
<dbReference type="GO" id="GO:0008460">
    <property type="term" value="F:dTDP-glucose 4,6-dehydratase activity"/>
    <property type="evidence" value="ECO:0007669"/>
    <property type="project" value="UniProtKB-EC"/>
</dbReference>
<evidence type="ECO:0000313" key="7">
    <source>
        <dbReference type="Proteomes" id="UP000036367"/>
    </source>
</evidence>
<dbReference type="PANTHER" id="PTHR43078:SF6">
    <property type="entry name" value="UDP-GLUCURONIC ACID DECARBOXYLASE 1"/>
    <property type="match status" value="1"/>
</dbReference>
<dbReference type="AlphaFoldDB" id="A0A0J1BDW2"/>
<dbReference type="STRING" id="595434.RISK_003347"/>
<evidence type="ECO:0000256" key="1">
    <source>
        <dbReference type="ARBA" id="ARBA00001911"/>
    </source>
</evidence>
<dbReference type="GO" id="GO:0048040">
    <property type="term" value="F:UDP-glucuronate decarboxylase activity"/>
    <property type="evidence" value="ECO:0007669"/>
    <property type="project" value="TreeGrafter"/>
</dbReference>
<dbReference type="Gene3D" id="3.40.50.720">
    <property type="entry name" value="NAD(P)-binding Rossmann-like Domain"/>
    <property type="match status" value="1"/>
</dbReference>
<gene>
    <name evidence="6" type="ORF">RISK_003347</name>
</gene>
<dbReference type="Proteomes" id="UP000036367">
    <property type="component" value="Unassembled WGS sequence"/>
</dbReference>
<keyword evidence="7" id="KW-1185">Reference proteome</keyword>
<proteinExistence type="predicted"/>
<evidence type="ECO:0000259" key="5">
    <source>
        <dbReference type="Pfam" id="PF01370"/>
    </source>
</evidence>
<dbReference type="EC" id="4.2.1.46" evidence="6"/>
<dbReference type="PATRIC" id="fig|595434.4.peg.3191"/>
<keyword evidence="3" id="KW-0520">NAD</keyword>
<keyword evidence="4 6" id="KW-0456">Lyase</keyword>
<dbReference type="GO" id="GO:0070403">
    <property type="term" value="F:NAD+ binding"/>
    <property type="evidence" value="ECO:0007669"/>
    <property type="project" value="InterPro"/>
</dbReference>
<dbReference type="OrthoDB" id="258549at2"/>
<dbReference type="SUPFAM" id="SSF51735">
    <property type="entry name" value="NAD(P)-binding Rossmann-fold domains"/>
    <property type="match status" value="1"/>
</dbReference>
<comment type="cofactor">
    <cofactor evidence="1">
        <name>NAD(+)</name>
        <dbReference type="ChEBI" id="CHEBI:57540"/>
    </cofactor>
</comment>
<dbReference type="InterPro" id="IPR044516">
    <property type="entry name" value="UXS-like"/>
</dbReference>
<feature type="domain" description="NAD-dependent epimerase/dehydratase" evidence="5">
    <location>
        <begin position="20"/>
        <end position="256"/>
    </location>
</feature>
<evidence type="ECO:0000256" key="3">
    <source>
        <dbReference type="ARBA" id="ARBA00023027"/>
    </source>
</evidence>
<dbReference type="RefSeq" id="WP_047814846.1">
    <property type="nucleotide sequence ID" value="NZ_LECT01000026.1"/>
</dbReference>
<evidence type="ECO:0000256" key="2">
    <source>
        <dbReference type="ARBA" id="ARBA00022793"/>
    </source>
</evidence>
<reference evidence="6" key="1">
    <citation type="submission" date="2015-05" db="EMBL/GenBank/DDBJ databases">
        <title>Permanent draft genome of Rhodopirellula islandicus K833.</title>
        <authorList>
            <person name="Kizina J."/>
            <person name="Richter M."/>
            <person name="Glockner F.O."/>
            <person name="Harder J."/>
        </authorList>
    </citation>
    <scope>NUCLEOTIDE SEQUENCE [LARGE SCALE GENOMIC DNA]</scope>
    <source>
        <strain evidence="6">K833</strain>
    </source>
</reference>
<dbReference type="EMBL" id="LECT01000026">
    <property type="protein sequence ID" value="KLU04725.1"/>
    <property type="molecule type" value="Genomic_DNA"/>
</dbReference>
<dbReference type="GO" id="GO:0005737">
    <property type="term" value="C:cytoplasm"/>
    <property type="evidence" value="ECO:0007669"/>
    <property type="project" value="TreeGrafter"/>
</dbReference>
<keyword evidence="2" id="KW-0210">Decarboxylase</keyword>
<name>A0A0J1BDW2_RHOIS</name>
<dbReference type="InterPro" id="IPR036291">
    <property type="entry name" value="NAD(P)-bd_dom_sf"/>
</dbReference>
<comment type="caution">
    <text evidence="6">The sequence shown here is derived from an EMBL/GenBank/DDBJ whole genome shotgun (WGS) entry which is preliminary data.</text>
</comment>
<organism evidence="6 7">
    <name type="scientific">Rhodopirellula islandica</name>
    <dbReference type="NCBI Taxonomy" id="595434"/>
    <lineage>
        <taxon>Bacteria</taxon>
        <taxon>Pseudomonadati</taxon>
        <taxon>Planctomycetota</taxon>
        <taxon>Planctomycetia</taxon>
        <taxon>Pirellulales</taxon>
        <taxon>Pirellulaceae</taxon>
        <taxon>Rhodopirellula</taxon>
    </lineage>
</organism>
<sequence length="334" mass="36610">MSGEFLFSLMITMTQSQRKILITGGAGNVGGSLACRLAESSNNEVVVVDNLVTGDRSKLPPASATNVRFIKADVNRLEDLSPIMTATRFDAVFHYAALVGVQRTLANPVAVLEDIDGIRNVLSLSKNTGVGRVFYASSSEVYGEPVEMPQHEQTTPLNSRLPYAIIKNLGESYFRSYHQEFGLPFNVFRFFNTYGPKQTTDFVVPKFIAAALAGEDIPVYGDGTQTRTFCFVDDNLDTTTRVLDDPTWACQTINVGSDIEMTIKSLAETVIEMTGSSSKVVHLPPLPEGDMTRRCPDITKMKRILGRELTPLHEGLSKLIDTATQRSSSQVNNG</sequence>
<dbReference type="GO" id="GO:0042732">
    <property type="term" value="P:D-xylose metabolic process"/>
    <property type="evidence" value="ECO:0007669"/>
    <property type="project" value="InterPro"/>
</dbReference>